<dbReference type="InterPro" id="IPR036719">
    <property type="entry name" value="Neuro-gated_channel_TM_sf"/>
</dbReference>
<dbReference type="FunFam" id="1.20.58.390:FF:000131">
    <property type="entry name" value="Predicted protein"/>
    <property type="match status" value="1"/>
</dbReference>
<dbReference type="Pfam" id="PF02931">
    <property type="entry name" value="Neur_chan_LBD"/>
    <property type="match status" value="1"/>
</dbReference>
<dbReference type="PRINTS" id="PR00254">
    <property type="entry name" value="NICOTINICR"/>
</dbReference>
<dbReference type="InterPro" id="IPR036734">
    <property type="entry name" value="Neur_chan_lig-bd_sf"/>
</dbReference>
<evidence type="ECO:0000313" key="18">
    <source>
        <dbReference type="EMBL" id="PFX27025.1"/>
    </source>
</evidence>
<comment type="similarity">
    <text evidence="1">Belongs to the ligand-gated ion channel (TC 1.A.9) family. Acetylcholine receptor (TC 1.A.9.1) subfamily.</text>
</comment>
<proteinExistence type="inferred from homology"/>
<evidence type="ECO:0000256" key="2">
    <source>
        <dbReference type="ARBA" id="ARBA00022448"/>
    </source>
</evidence>
<evidence type="ECO:0000256" key="14">
    <source>
        <dbReference type="ARBA" id="ARBA00034099"/>
    </source>
</evidence>
<dbReference type="EMBL" id="LSMT01000113">
    <property type="protein sequence ID" value="PFX27025.1"/>
    <property type="molecule type" value="Genomic_DNA"/>
</dbReference>
<dbReference type="SUPFAM" id="SSF63712">
    <property type="entry name" value="Nicotinic receptor ligand binding domain-like"/>
    <property type="match status" value="1"/>
</dbReference>
<dbReference type="GO" id="GO:0045211">
    <property type="term" value="C:postsynaptic membrane"/>
    <property type="evidence" value="ECO:0007669"/>
    <property type="project" value="InterPro"/>
</dbReference>
<evidence type="ECO:0000256" key="11">
    <source>
        <dbReference type="ARBA" id="ARBA00023180"/>
    </source>
</evidence>
<dbReference type="OrthoDB" id="5975154at2759"/>
<feature type="transmembrane region" description="Helical" evidence="15">
    <location>
        <begin position="499"/>
        <end position="521"/>
    </location>
</feature>
<evidence type="ECO:0000259" key="16">
    <source>
        <dbReference type="Pfam" id="PF02931"/>
    </source>
</evidence>
<evidence type="ECO:0000256" key="15">
    <source>
        <dbReference type="RuleBase" id="RU000687"/>
    </source>
</evidence>
<feature type="transmembrane region" description="Helical" evidence="15">
    <location>
        <begin position="317"/>
        <end position="345"/>
    </location>
</feature>
<evidence type="ECO:0000256" key="8">
    <source>
        <dbReference type="ARBA" id="ARBA00023136"/>
    </source>
</evidence>
<keyword evidence="10 18" id="KW-0675">Receptor</keyword>
<evidence type="ECO:0000313" key="19">
    <source>
        <dbReference type="Proteomes" id="UP000225706"/>
    </source>
</evidence>
<dbReference type="SUPFAM" id="SSF90112">
    <property type="entry name" value="Neurotransmitter-gated ion-channel transmembrane pore"/>
    <property type="match status" value="1"/>
</dbReference>
<dbReference type="Pfam" id="PF02932">
    <property type="entry name" value="Neur_chan_memb"/>
    <property type="match status" value="1"/>
</dbReference>
<dbReference type="InterPro" id="IPR006202">
    <property type="entry name" value="Neur_chan_lig-bd"/>
</dbReference>
<dbReference type="PROSITE" id="PS00236">
    <property type="entry name" value="NEUROTR_ION_CHANNEL"/>
    <property type="match status" value="1"/>
</dbReference>
<keyword evidence="12" id="KW-1071">Ligand-gated ion channel</keyword>
<dbReference type="InterPro" id="IPR002394">
    <property type="entry name" value="Nicotinic_acetylcholine_rcpt"/>
</dbReference>
<sequence length="523" mass="59301">MAFAMARGKFSIFTLFTIGFVLTNDVSFSGFFVEGAVNVGEQHLIQHIIDNINPNVRPALNPSKAVNITLDITFHGVIEMAEKYQILTSSVWVRQEWMNELIKWNTSDYGGLKQISIDSSLVWQPDTVLYNNVFEEFDGRMDNVKTRIRVSHTGECYWAAPFIFKTSCHFNVGDFPLDEQLCKLKFGSWNFHKGQLDLLRMRDVAPVAKERVENGEWNVTSIQIKRNELEYACCGDDKYPDITFYINLKRRSLFYTYNLIIPNFLIALLAFFSFYIPVECGERISFVITVLLSMTVFLLLVAESIPPTSEAVPVIGMYYTCSIIEVALALVATGISLKVYYGYLYGNGLSPRLRRFLFYRLAPLLWVDTEIVIGAKPTKNKSCFPFNCLKKLKASVPRDSVVSMYSVTENKTNQSNGAATTAKNEVNLLAVDAKTSQETDISLLETQQGLSDQEIRQRVKKTSEAPELQHVVSSTLIGHRDTDFHATESRIAAAIVDRVFMVLFILVFFVSTLFILLLPVIRK</sequence>
<dbReference type="CDD" id="cd19051">
    <property type="entry name" value="LGIC_TM_cation"/>
    <property type="match status" value="1"/>
</dbReference>
<protein>
    <submittedName>
        <fullName evidence="18">Neuronal acetylcholine receptor subunit alpha-10</fullName>
    </submittedName>
</protein>
<keyword evidence="3" id="KW-1003">Cell membrane</keyword>
<dbReference type="Proteomes" id="UP000225706">
    <property type="component" value="Unassembled WGS sequence"/>
</dbReference>
<dbReference type="Gene3D" id="1.20.58.390">
    <property type="entry name" value="Neurotransmitter-gated ion-channel transmembrane domain"/>
    <property type="match status" value="1"/>
</dbReference>
<evidence type="ECO:0000256" key="13">
    <source>
        <dbReference type="ARBA" id="ARBA00023303"/>
    </source>
</evidence>
<feature type="transmembrane region" description="Helical" evidence="15">
    <location>
        <begin position="284"/>
        <end position="305"/>
    </location>
</feature>
<comment type="caution">
    <text evidence="18">The sequence shown here is derived from an EMBL/GenBank/DDBJ whole genome shotgun (WGS) entry which is preliminary data.</text>
</comment>
<keyword evidence="7 15" id="KW-0406">Ion transport</keyword>
<keyword evidence="2 15" id="KW-0813">Transport</keyword>
<evidence type="ECO:0000256" key="5">
    <source>
        <dbReference type="ARBA" id="ARBA00022989"/>
    </source>
</evidence>
<keyword evidence="9" id="KW-1015">Disulfide bond</keyword>
<evidence type="ECO:0000256" key="1">
    <source>
        <dbReference type="ARBA" id="ARBA00009237"/>
    </source>
</evidence>
<keyword evidence="6" id="KW-0770">Synapse</keyword>
<dbReference type="STRING" id="50429.A0A2B4SF05"/>
<keyword evidence="8 15" id="KW-0472">Membrane</keyword>
<dbReference type="InterPro" id="IPR038050">
    <property type="entry name" value="Neuro_actylchol_rec"/>
</dbReference>
<dbReference type="InterPro" id="IPR006201">
    <property type="entry name" value="Neur_channel"/>
</dbReference>
<keyword evidence="11" id="KW-0325">Glycoprotein</keyword>
<feature type="signal peptide" evidence="15">
    <location>
        <begin position="1"/>
        <end position="23"/>
    </location>
</feature>
<keyword evidence="5 15" id="KW-1133">Transmembrane helix</keyword>
<dbReference type="AlphaFoldDB" id="A0A2B4SF05"/>
<evidence type="ECO:0000256" key="3">
    <source>
        <dbReference type="ARBA" id="ARBA00022475"/>
    </source>
</evidence>
<dbReference type="GO" id="GO:0022848">
    <property type="term" value="F:acetylcholine-gated monoatomic cation-selective channel activity"/>
    <property type="evidence" value="ECO:0007669"/>
    <property type="project" value="InterPro"/>
</dbReference>
<dbReference type="PANTHER" id="PTHR18945">
    <property type="entry name" value="NEUROTRANSMITTER GATED ION CHANNEL"/>
    <property type="match status" value="1"/>
</dbReference>
<dbReference type="InterPro" id="IPR006029">
    <property type="entry name" value="Neurotrans-gated_channel_TM"/>
</dbReference>
<evidence type="ECO:0000256" key="6">
    <source>
        <dbReference type="ARBA" id="ARBA00023018"/>
    </source>
</evidence>
<keyword evidence="4 15" id="KW-0812">Transmembrane</keyword>
<accession>A0A2B4SF05</accession>
<dbReference type="PRINTS" id="PR00252">
    <property type="entry name" value="NRIONCHANNEL"/>
</dbReference>
<feature type="domain" description="Neurotransmitter-gated ion-channel ligand-binding" evidence="16">
    <location>
        <begin position="41"/>
        <end position="251"/>
    </location>
</feature>
<organism evidence="18 19">
    <name type="scientific">Stylophora pistillata</name>
    <name type="common">Smooth cauliflower coral</name>
    <dbReference type="NCBI Taxonomy" id="50429"/>
    <lineage>
        <taxon>Eukaryota</taxon>
        <taxon>Metazoa</taxon>
        <taxon>Cnidaria</taxon>
        <taxon>Anthozoa</taxon>
        <taxon>Hexacorallia</taxon>
        <taxon>Scleractinia</taxon>
        <taxon>Astrocoeniina</taxon>
        <taxon>Pocilloporidae</taxon>
        <taxon>Stylophora</taxon>
    </lineage>
</organism>
<dbReference type="FunFam" id="2.70.170.10:FF:000016">
    <property type="entry name" value="Nicotinic acetylcholine receptor subunit"/>
    <property type="match status" value="1"/>
</dbReference>
<name>A0A2B4SF05_STYPI</name>
<evidence type="ECO:0000256" key="9">
    <source>
        <dbReference type="ARBA" id="ARBA00023157"/>
    </source>
</evidence>
<keyword evidence="15" id="KW-0732">Signal</keyword>
<comment type="subcellular location">
    <subcellularLocation>
        <location evidence="14">Synaptic cell membrane</location>
        <topology evidence="14">Multi-pass membrane protein</topology>
    </subcellularLocation>
</comment>
<evidence type="ECO:0000256" key="4">
    <source>
        <dbReference type="ARBA" id="ARBA00022692"/>
    </source>
</evidence>
<evidence type="ECO:0000259" key="17">
    <source>
        <dbReference type="Pfam" id="PF02932"/>
    </source>
</evidence>
<evidence type="ECO:0000256" key="7">
    <source>
        <dbReference type="ARBA" id="ARBA00023065"/>
    </source>
</evidence>
<dbReference type="CDD" id="cd18997">
    <property type="entry name" value="LGIC_ECD_nAChR"/>
    <property type="match status" value="1"/>
</dbReference>
<dbReference type="InterPro" id="IPR018000">
    <property type="entry name" value="Neurotransmitter_ion_chnl_CS"/>
</dbReference>
<gene>
    <name evidence="18" type="primary">CHRNA10</name>
    <name evidence="18" type="ORF">AWC38_SpisGene8318</name>
</gene>
<feature type="chain" id="PRO_5022255250" evidence="15">
    <location>
        <begin position="24"/>
        <end position="523"/>
    </location>
</feature>
<feature type="domain" description="Neurotransmitter-gated ion-channel transmembrane" evidence="17">
    <location>
        <begin position="259"/>
        <end position="515"/>
    </location>
</feature>
<evidence type="ECO:0000256" key="12">
    <source>
        <dbReference type="ARBA" id="ARBA00023286"/>
    </source>
</evidence>
<reference evidence="19" key="1">
    <citation type="journal article" date="2017" name="bioRxiv">
        <title>Comparative analysis of the genomes of Stylophora pistillata and Acropora digitifera provides evidence for extensive differences between species of corals.</title>
        <authorList>
            <person name="Voolstra C.R."/>
            <person name="Li Y."/>
            <person name="Liew Y.J."/>
            <person name="Baumgarten S."/>
            <person name="Zoccola D."/>
            <person name="Flot J.-F."/>
            <person name="Tambutte S."/>
            <person name="Allemand D."/>
            <person name="Aranda M."/>
        </authorList>
    </citation>
    <scope>NUCLEOTIDE SEQUENCE [LARGE SCALE GENOMIC DNA]</scope>
</reference>
<dbReference type="Gene3D" id="2.70.170.10">
    <property type="entry name" value="Neurotransmitter-gated ion-channel ligand-binding domain"/>
    <property type="match status" value="1"/>
</dbReference>
<keyword evidence="13 15" id="KW-0407">Ion channel</keyword>
<keyword evidence="19" id="KW-1185">Reference proteome</keyword>
<dbReference type="GO" id="GO:0004888">
    <property type="term" value="F:transmembrane signaling receptor activity"/>
    <property type="evidence" value="ECO:0007669"/>
    <property type="project" value="InterPro"/>
</dbReference>
<evidence type="ECO:0000256" key="10">
    <source>
        <dbReference type="ARBA" id="ARBA00023170"/>
    </source>
</evidence>
<feature type="transmembrane region" description="Helical" evidence="15">
    <location>
        <begin position="254"/>
        <end position="277"/>
    </location>
</feature>